<keyword evidence="2" id="KW-1185">Reference proteome</keyword>
<comment type="caution">
    <text evidence="1">The sequence shown here is derived from an EMBL/GenBank/DDBJ whole genome shotgun (WGS) entry which is preliminary data.</text>
</comment>
<evidence type="ECO:0000313" key="2">
    <source>
        <dbReference type="Proteomes" id="UP000198647"/>
    </source>
</evidence>
<proteinExistence type="predicted"/>
<dbReference type="InterPro" id="IPR018691">
    <property type="entry name" value="DUF2188"/>
</dbReference>
<dbReference type="Pfam" id="PF09954">
    <property type="entry name" value="DUF2188"/>
    <property type="match status" value="1"/>
</dbReference>
<dbReference type="RefSeq" id="WP_008589353.1">
    <property type="nucleotide sequence ID" value="NZ_FNOS01000003.1"/>
</dbReference>
<evidence type="ECO:0000313" key="1">
    <source>
        <dbReference type="EMBL" id="SDX83447.1"/>
    </source>
</evidence>
<protein>
    <recommendedName>
        <fullName evidence="3">DUF2188 domain-containing protein</fullName>
    </recommendedName>
</protein>
<dbReference type="EMBL" id="FNOS01000003">
    <property type="protein sequence ID" value="SDX83447.1"/>
    <property type="molecule type" value="Genomic_DNA"/>
</dbReference>
<organism evidence="1 2">
    <name type="scientific">Salimicrobium album</name>
    <dbReference type="NCBI Taxonomy" id="50717"/>
    <lineage>
        <taxon>Bacteria</taxon>
        <taxon>Bacillati</taxon>
        <taxon>Bacillota</taxon>
        <taxon>Bacilli</taxon>
        <taxon>Bacillales</taxon>
        <taxon>Bacillaceae</taxon>
        <taxon>Salimicrobium</taxon>
    </lineage>
</organism>
<reference evidence="1 2" key="1">
    <citation type="submission" date="2016-10" db="EMBL/GenBank/DDBJ databases">
        <authorList>
            <person name="Varghese N."/>
            <person name="Submissions S."/>
        </authorList>
    </citation>
    <scope>NUCLEOTIDE SEQUENCE [LARGE SCALE GENOMIC DNA]</scope>
    <source>
        <strain evidence="1 2">DSM 20748</strain>
    </source>
</reference>
<dbReference type="Proteomes" id="UP000198647">
    <property type="component" value="Unassembled WGS sequence"/>
</dbReference>
<gene>
    <name evidence="1" type="ORF">SAMN04488081_1426</name>
</gene>
<evidence type="ECO:0008006" key="3">
    <source>
        <dbReference type="Google" id="ProtNLM"/>
    </source>
</evidence>
<name>A0A1H3EY41_9BACI</name>
<sequence length="66" mass="7643">MVKEYSVVQNKDKNGWYIKIEDIAPTDFFEDFDSAVSKAEEIAKKNSPSKVLILDQDDNVQEERSF</sequence>
<accession>A0A1H3EY41</accession>